<feature type="domain" description="Protein kinase" evidence="16">
    <location>
        <begin position="504"/>
        <end position="817"/>
    </location>
</feature>
<dbReference type="InterPro" id="IPR000985">
    <property type="entry name" value="Lectin_LegA_CS"/>
</dbReference>
<sequence>MALCNSKSSTHFQIQHSLPILFLNIIRLTSIFLFLHFPLANSISFDFPDFNTNNQDIQFEGDATAANGTIQVAMNLGNTQVTGSVGRAFYSLPIHLWDNDTGNLTDFITHFSFVISATNLTAVGDGLAFFLSPMNAALPVSSGGGYLGLFESSIALNDTENQIVAVEFDTFLNSWDPSMNHVGIDVNSIQSVANLTWNTSLANNETANAWVNYDSTTTTLSVYLTYEENPVFEGNYSLSCIVDLSEVLPEWVNVGFSAATDSNAEAYRIVSWTFNSTLGGSYNSTSEGSLSTGTGWMNLPLMVGLAVSIGALSCGVGLFWFMKRRKIVLRGKSEVGLDASIDDDSFEKGTGPRRNPSNVRLSEWVWSLYGQGQLCEAVDKDLTMEYDELQAERLMLVGLWCCHPDHNLRPSIRQVINVLTFEAPLPVLPSQMPVPVYFSPSMCMPSYTSSVVTTDSDKDRTSSSSHAHTSGVIQVAKNQEDTSLMQSVRRATYPLAFFLCPFNATIPTNSSGGALGLFEYSAALTYTDNQIEAVEFDTFQNNWDPSADHVGIDVNSIDSVATVTWNTSIKIGQTANAWVNYNSTTTTLSAYLTYEENQGLAHQFNLRGLALNGYTPQDIPNSGGYGCAYWCLQLWVGLYRFWKWKKTIVRGKKDTGLDASIDDDSFEKGTGASRFTSGSNVWFIETSSLSNIMLDSNYNAKLGDFGLARLVDHELGLDTTVMAGTMGYMAPEYVTTGKASKKSDVYSFGVVALEIACGRKCMEYKRDQRLLEWVWNLYGKGQLFDAVDKDLTMEYDESQVEWLMVVGLWCRHPDLHL</sequence>
<evidence type="ECO:0000256" key="8">
    <source>
        <dbReference type="ARBA" id="ARBA00022734"/>
    </source>
</evidence>
<dbReference type="InterPro" id="IPR013320">
    <property type="entry name" value="ConA-like_dom_sf"/>
</dbReference>
<dbReference type="OrthoDB" id="2014828at2759"/>
<comment type="similarity">
    <text evidence="2">Belongs to the leguminous lectin family.</text>
</comment>
<dbReference type="Gene3D" id="1.10.510.10">
    <property type="entry name" value="Transferase(Phosphotransferase) domain 1"/>
    <property type="match status" value="2"/>
</dbReference>
<dbReference type="InterPro" id="IPR001220">
    <property type="entry name" value="Legume_lectin_dom"/>
</dbReference>
<evidence type="ECO:0000256" key="15">
    <source>
        <dbReference type="SAM" id="Phobius"/>
    </source>
</evidence>
<evidence type="ECO:0000313" key="17">
    <source>
        <dbReference type="EMBL" id="KAF7134568.1"/>
    </source>
</evidence>
<dbReference type="FunFam" id="1.10.510.10:FF:000240">
    <property type="entry name" value="Lectin-domain containing receptor kinase A4.3"/>
    <property type="match status" value="1"/>
</dbReference>
<dbReference type="InterPro" id="IPR011009">
    <property type="entry name" value="Kinase-like_dom_sf"/>
</dbReference>
<evidence type="ECO:0000256" key="11">
    <source>
        <dbReference type="ARBA" id="ARBA00022989"/>
    </source>
</evidence>
<dbReference type="EMBL" id="WJXA01000008">
    <property type="protein sequence ID" value="KAF7134568.1"/>
    <property type="molecule type" value="Genomic_DNA"/>
</dbReference>
<dbReference type="GO" id="GO:0004672">
    <property type="term" value="F:protein kinase activity"/>
    <property type="evidence" value="ECO:0007669"/>
    <property type="project" value="InterPro"/>
</dbReference>
<proteinExistence type="inferred from homology"/>
<keyword evidence="5" id="KW-1003">Cell membrane</keyword>
<protein>
    <recommendedName>
        <fullName evidence="16">Protein kinase domain-containing protein</fullName>
    </recommendedName>
</protein>
<dbReference type="PROSITE" id="PS00307">
    <property type="entry name" value="LECTIN_LEGUME_BETA"/>
    <property type="match status" value="1"/>
</dbReference>
<dbReference type="PANTHER" id="PTHR32401">
    <property type="entry name" value="CONCANAVALIN A-LIKE LECTIN FAMILY PROTEIN"/>
    <property type="match status" value="1"/>
</dbReference>
<dbReference type="InterPro" id="IPR000719">
    <property type="entry name" value="Prot_kinase_dom"/>
</dbReference>
<dbReference type="CDD" id="cd06899">
    <property type="entry name" value="lectin_legume_LecRK_Arcelin_ConA"/>
    <property type="match status" value="1"/>
</dbReference>
<comment type="similarity">
    <text evidence="3">In the N-terminal section; belongs to the leguminous lectin family.</text>
</comment>
<gene>
    <name evidence="17" type="ORF">RHSIM_Rhsim08G0018000</name>
</gene>
<evidence type="ECO:0000313" key="18">
    <source>
        <dbReference type="Proteomes" id="UP000626092"/>
    </source>
</evidence>
<dbReference type="InterPro" id="IPR019825">
    <property type="entry name" value="Lectin_legB_Mn/Ca_BS"/>
</dbReference>
<feature type="transmembrane region" description="Helical" evidence="15">
    <location>
        <begin position="299"/>
        <end position="322"/>
    </location>
</feature>
<keyword evidence="11 15" id="KW-1133">Transmembrane helix</keyword>
<evidence type="ECO:0000256" key="12">
    <source>
        <dbReference type="ARBA" id="ARBA00023136"/>
    </source>
</evidence>
<dbReference type="AlphaFoldDB" id="A0A834GGH0"/>
<keyword evidence="9" id="KW-0547">Nucleotide-binding</keyword>
<feature type="transmembrane region" description="Helical" evidence="15">
    <location>
        <begin position="20"/>
        <end position="39"/>
    </location>
</feature>
<evidence type="ECO:0000256" key="10">
    <source>
        <dbReference type="ARBA" id="ARBA00022840"/>
    </source>
</evidence>
<dbReference type="SMART" id="SM00220">
    <property type="entry name" value="S_TKc"/>
    <property type="match status" value="1"/>
</dbReference>
<evidence type="ECO:0000256" key="14">
    <source>
        <dbReference type="ARBA" id="ARBA00023180"/>
    </source>
</evidence>
<dbReference type="Gene3D" id="2.60.120.200">
    <property type="match status" value="2"/>
</dbReference>
<dbReference type="SUPFAM" id="SSF49899">
    <property type="entry name" value="Concanavalin A-like lectins/glucanases"/>
    <property type="match status" value="2"/>
</dbReference>
<comment type="similarity">
    <text evidence="4">In the C-terminal section; belongs to the protein kinase superfamily. Ser/Thr protein kinase family.</text>
</comment>
<organism evidence="17 18">
    <name type="scientific">Rhododendron simsii</name>
    <name type="common">Sims's rhododendron</name>
    <dbReference type="NCBI Taxonomy" id="118357"/>
    <lineage>
        <taxon>Eukaryota</taxon>
        <taxon>Viridiplantae</taxon>
        <taxon>Streptophyta</taxon>
        <taxon>Embryophyta</taxon>
        <taxon>Tracheophyta</taxon>
        <taxon>Spermatophyta</taxon>
        <taxon>Magnoliopsida</taxon>
        <taxon>eudicotyledons</taxon>
        <taxon>Gunneridae</taxon>
        <taxon>Pentapetalae</taxon>
        <taxon>asterids</taxon>
        <taxon>Ericales</taxon>
        <taxon>Ericaceae</taxon>
        <taxon>Ericoideae</taxon>
        <taxon>Rhodoreae</taxon>
        <taxon>Rhododendron</taxon>
    </lineage>
</organism>
<dbReference type="PROSITE" id="PS50011">
    <property type="entry name" value="PROTEIN_KINASE_DOM"/>
    <property type="match status" value="1"/>
</dbReference>
<dbReference type="SUPFAM" id="SSF56112">
    <property type="entry name" value="Protein kinase-like (PK-like)"/>
    <property type="match status" value="2"/>
</dbReference>
<dbReference type="GO" id="GO:0002229">
    <property type="term" value="P:defense response to oomycetes"/>
    <property type="evidence" value="ECO:0007669"/>
    <property type="project" value="UniProtKB-ARBA"/>
</dbReference>
<evidence type="ECO:0000256" key="4">
    <source>
        <dbReference type="ARBA" id="ARBA00010217"/>
    </source>
</evidence>
<evidence type="ECO:0000256" key="1">
    <source>
        <dbReference type="ARBA" id="ARBA00004251"/>
    </source>
</evidence>
<evidence type="ECO:0000259" key="16">
    <source>
        <dbReference type="PROSITE" id="PS50011"/>
    </source>
</evidence>
<comment type="caution">
    <text evidence="17">The sequence shown here is derived from an EMBL/GenBank/DDBJ whole genome shotgun (WGS) entry which is preliminary data.</text>
</comment>
<dbReference type="GO" id="GO:0030246">
    <property type="term" value="F:carbohydrate binding"/>
    <property type="evidence" value="ECO:0007669"/>
    <property type="project" value="UniProtKB-KW"/>
</dbReference>
<keyword evidence="6 15" id="KW-0812">Transmembrane</keyword>
<keyword evidence="8" id="KW-0430">Lectin</keyword>
<evidence type="ECO:0000256" key="3">
    <source>
        <dbReference type="ARBA" id="ARBA00008536"/>
    </source>
</evidence>
<keyword evidence="13" id="KW-0675">Receptor</keyword>
<reference evidence="17" key="1">
    <citation type="submission" date="2019-11" db="EMBL/GenBank/DDBJ databases">
        <authorList>
            <person name="Liu Y."/>
            <person name="Hou J."/>
            <person name="Li T.-Q."/>
            <person name="Guan C.-H."/>
            <person name="Wu X."/>
            <person name="Wu H.-Z."/>
            <person name="Ling F."/>
            <person name="Zhang R."/>
            <person name="Shi X.-G."/>
            <person name="Ren J.-P."/>
            <person name="Chen E.-F."/>
            <person name="Sun J.-M."/>
        </authorList>
    </citation>
    <scope>NUCLEOTIDE SEQUENCE</scope>
    <source>
        <strain evidence="17">Adult_tree_wgs_1</strain>
        <tissue evidence="17">Leaves</tissue>
    </source>
</reference>
<keyword evidence="10" id="KW-0067">ATP-binding</keyword>
<evidence type="ECO:0000256" key="5">
    <source>
        <dbReference type="ARBA" id="ARBA00022475"/>
    </source>
</evidence>
<evidence type="ECO:0000256" key="6">
    <source>
        <dbReference type="ARBA" id="ARBA00022692"/>
    </source>
</evidence>
<evidence type="ECO:0000256" key="13">
    <source>
        <dbReference type="ARBA" id="ARBA00023170"/>
    </source>
</evidence>
<evidence type="ECO:0000256" key="9">
    <source>
        <dbReference type="ARBA" id="ARBA00022741"/>
    </source>
</evidence>
<name>A0A834GGH0_RHOSS</name>
<keyword evidence="18" id="KW-1185">Reference proteome</keyword>
<comment type="subcellular location">
    <subcellularLocation>
        <location evidence="1">Cell membrane</location>
        <topology evidence="1">Single-pass type I membrane protein</topology>
    </subcellularLocation>
</comment>
<dbReference type="PROSITE" id="PS00308">
    <property type="entry name" value="LECTIN_LEGUME_ALPHA"/>
    <property type="match status" value="1"/>
</dbReference>
<dbReference type="InterPro" id="IPR050258">
    <property type="entry name" value="Leguminous_Lectin"/>
</dbReference>
<evidence type="ECO:0000256" key="7">
    <source>
        <dbReference type="ARBA" id="ARBA00022729"/>
    </source>
</evidence>
<accession>A0A834GGH0</accession>
<keyword evidence="14" id="KW-0325">Glycoprotein</keyword>
<dbReference type="PANTHER" id="PTHR32401:SF47">
    <property type="entry name" value="LEGUME LECTIN DOMAIN-CONTAINING PROTEIN"/>
    <property type="match status" value="1"/>
</dbReference>
<keyword evidence="12 15" id="KW-0472">Membrane</keyword>
<keyword evidence="7" id="KW-0732">Signal</keyword>
<dbReference type="GO" id="GO:0005886">
    <property type="term" value="C:plasma membrane"/>
    <property type="evidence" value="ECO:0007669"/>
    <property type="project" value="UniProtKB-SubCell"/>
</dbReference>
<dbReference type="Pfam" id="PF00139">
    <property type="entry name" value="Lectin_legB"/>
    <property type="match status" value="2"/>
</dbReference>
<dbReference type="GO" id="GO:0005524">
    <property type="term" value="F:ATP binding"/>
    <property type="evidence" value="ECO:0007669"/>
    <property type="project" value="UniProtKB-KW"/>
</dbReference>
<dbReference type="Proteomes" id="UP000626092">
    <property type="component" value="Unassembled WGS sequence"/>
</dbReference>
<dbReference type="Pfam" id="PF00069">
    <property type="entry name" value="Pkinase"/>
    <property type="match status" value="1"/>
</dbReference>
<evidence type="ECO:0000256" key="2">
    <source>
        <dbReference type="ARBA" id="ARBA00007606"/>
    </source>
</evidence>
<dbReference type="FunFam" id="2.60.120.200:FF:000103">
    <property type="entry name" value="L-type lectin-domain containing receptor kinase IX.1"/>
    <property type="match status" value="1"/>
</dbReference>